<organism evidence="1 2">
    <name type="scientific">Labrys wisconsinensis</name>
    <dbReference type="NCBI Taxonomy" id="425677"/>
    <lineage>
        <taxon>Bacteria</taxon>
        <taxon>Pseudomonadati</taxon>
        <taxon>Pseudomonadota</taxon>
        <taxon>Alphaproteobacteria</taxon>
        <taxon>Hyphomicrobiales</taxon>
        <taxon>Xanthobacteraceae</taxon>
        <taxon>Labrys</taxon>
    </lineage>
</organism>
<sequence length="174" mass="19342">MVETLLPIVVPRSYFRLGNWPGFHRRLRHPDLAVTWVELTAPDAMSYVNVERYRQIEARGVDVHEAAMANLRAVSRPLATHGKIVGGRTVFQVMMHADGLGTSRLLLSPELNEAFPEGYWLGIPERGCGIVVPKSVSPDDYDEALQLTSRCFQDGTTPLLPGLLEPNVLDVIEP</sequence>
<dbReference type="Proteomes" id="UP001242480">
    <property type="component" value="Unassembled WGS sequence"/>
</dbReference>
<dbReference type="EMBL" id="JAUSVX010000006">
    <property type="protein sequence ID" value="MDQ0470501.1"/>
    <property type="molecule type" value="Genomic_DNA"/>
</dbReference>
<dbReference type="RefSeq" id="WP_307274528.1">
    <property type="nucleotide sequence ID" value="NZ_JAUSVX010000006.1"/>
</dbReference>
<proteinExistence type="predicted"/>
<accession>A0ABU0J896</accession>
<gene>
    <name evidence="1" type="ORF">QO011_003520</name>
</gene>
<comment type="caution">
    <text evidence="1">The sequence shown here is derived from an EMBL/GenBank/DDBJ whole genome shotgun (WGS) entry which is preliminary data.</text>
</comment>
<name>A0ABU0J896_9HYPH</name>
<reference evidence="1 2" key="1">
    <citation type="submission" date="2023-07" db="EMBL/GenBank/DDBJ databases">
        <title>Genomic Encyclopedia of Type Strains, Phase IV (KMG-IV): sequencing the most valuable type-strain genomes for metagenomic binning, comparative biology and taxonomic classification.</title>
        <authorList>
            <person name="Goeker M."/>
        </authorList>
    </citation>
    <scope>NUCLEOTIDE SEQUENCE [LARGE SCALE GENOMIC DNA]</scope>
    <source>
        <strain evidence="1 2">DSM 19619</strain>
    </source>
</reference>
<protein>
    <submittedName>
        <fullName evidence="1">Uncharacterized protein YtpQ (UPF0354 family)</fullName>
    </submittedName>
</protein>
<evidence type="ECO:0000313" key="2">
    <source>
        <dbReference type="Proteomes" id="UP001242480"/>
    </source>
</evidence>
<evidence type="ECO:0000313" key="1">
    <source>
        <dbReference type="EMBL" id="MDQ0470501.1"/>
    </source>
</evidence>
<keyword evidence="2" id="KW-1185">Reference proteome</keyword>